<comment type="caution">
    <text evidence="1">The sequence shown here is derived from an EMBL/GenBank/DDBJ whole genome shotgun (WGS) entry which is preliminary data.</text>
</comment>
<dbReference type="AlphaFoldDB" id="A0A7W6WC38"/>
<reference evidence="1 2" key="1">
    <citation type="submission" date="2020-08" db="EMBL/GenBank/DDBJ databases">
        <title>Genomic Encyclopedia of Type Strains, Phase IV (KMG-V): Genome sequencing to study the core and pangenomes of soil and plant-associated prokaryotes.</title>
        <authorList>
            <person name="Whitman W."/>
        </authorList>
    </citation>
    <scope>NUCLEOTIDE SEQUENCE [LARGE SCALE GENOMIC DNA]</scope>
    <source>
        <strain evidence="1 2">SEMIA 402</strain>
    </source>
</reference>
<accession>A0A7W6WC38</accession>
<name>A0A7W6WC38_9HYPH</name>
<proteinExistence type="predicted"/>
<protein>
    <submittedName>
        <fullName evidence="1">Uncharacterized protein</fullName>
    </submittedName>
</protein>
<evidence type="ECO:0000313" key="2">
    <source>
        <dbReference type="Proteomes" id="UP000533641"/>
    </source>
</evidence>
<dbReference type="EMBL" id="JACIGM010000001">
    <property type="protein sequence ID" value="MBB4272390.1"/>
    <property type="molecule type" value="Genomic_DNA"/>
</dbReference>
<dbReference type="Proteomes" id="UP000533641">
    <property type="component" value="Unassembled WGS sequence"/>
</dbReference>
<organism evidence="1 2">
    <name type="scientific">Rhizobium mongolense</name>
    <dbReference type="NCBI Taxonomy" id="57676"/>
    <lineage>
        <taxon>Bacteria</taxon>
        <taxon>Pseudomonadati</taxon>
        <taxon>Pseudomonadota</taxon>
        <taxon>Alphaproteobacteria</taxon>
        <taxon>Hyphomicrobiales</taxon>
        <taxon>Rhizobiaceae</taxon>
        <taxon>Rhizobium/Agrobacterium group</taxon>
        <taxon>Rhizobium</taxon>
    </lineage>
</organism>
<sequence length="194" mass="20961">MPRCHTCLTWYRRRSCGSASEPRSQPHHHLMAGSTGVTNVAPSSFISSEIRAYARSGPICSGASVSMADMALDPDDRANAFVAMLVDSGRRHGDRCRCHRGGCVPSACCRAHAGTGIKRISVMRNGELCGHRQPRRPVAGNFFQQSKKRQQRATKPFDAASLFASARTLVWKDCKQPANFASSRPTLGSEAGGA</sequence>
<evidence type="ECO:0000313" key="1">
    <source>
        <dbReference type="EMBL" id="MBB4272390.1"/>
    </source>
</evidence>
<gene>
    <name evidence="1" type="ORF">GGE12_000132</name>
</gene>